<dbReference type="FunFam" id="3.30.70.1590:FF:000001">
    <property type="entry name" value="Myosin heavy chain"/>
    <property type="match status" value="1"/>
</dbReference>
<evidence type="ECO:0000313" key="13">
    <source>
        <dbReference type="EMBL" id="VVC92827.1"/>
    </source>
</evidence>
<evidence type="ECO:0000256" key="2">
    <source>
        <dbReference type="ARBA" id="ARBA00022741"/>
    </source>
</evidence>
<feature type="compositionally biased region" description="Low complexity" evidence="11">
    <location>
        <begin position="1133"/>
        <end position="1148"/>
    </location>
</feature>
<dbReference type="Gene3D" id="3.40.850.10">
    <property type="entry name" value="Kinesin motor domain"/>
    <property type="match status" value="1"/>
</dbReference>
<sequence>MDLNINLKVTSPVFENIEHHKDDEYENKAHTQPSLDLIITYSGLFCVVVNPYKKLPIYTEKIMERYKGIKRHEVPPHVQNELGFKKFSKLTKATISNEECLKSNPLTSVKERTLSAHLNAGELEQQLLQANPILEAFGNAKTVKNDNSSRFGKFIRINFDASGYIAGANIETYLLEKSRAIRQAKDERTFHIFYQLLAGATPEQRAEYIIEDPKSYPFLTNGNLPVPGIDDNVEFQATIKSMNIMGMNQEDFNSIFRIASSVMLFGSMQFKQERNSDQATLPDNTVAQKIAHLLGLSVTDMTKAFLKPRIKVGRDFVTKAQTKEQVEFSVEAISKACYERLFRWLVNRINRSLDRTKRQGASFIGILDMAGFEIFELNSFEQLCINYTNEKLQQLFNHTMFILEQEEYQREGIEWKFIDFGLDLQPTIDLIDKPMGIMALLDEECWFPKATDKTFVEKLVSAHSVHPKFMKTDFRGVADFAIIHYAGKVDYSASQWLMKNMDPLNENVVSLLQSSQDPFVCHIWKDAEIVGMAQQAMTDTQFGARTRKGMFRTVSQLYKEQLTKLMATLRNTNPNFVRCIIPNHEKKAGKIEAPLVLDQLRCNGVLEGIRICRQGFPNRIPFQEFRQRYELLTPNIIPKGFMDGKKACERMIEALELDHNLYRVGQSKIFFRAGVLAHLEEERDYKITDLIVNFQAFCRGYLARRNYQKRLQQLNAIRIIQRNCAAYLKLRNWQWWRLYIKVKPLLEVTKQEEKLTQKEDELRHIREKLETQLKRCSEYEAMYQMVNAEKTQLSEQLQAEIELCAEAEESRARAASRKQELEELLHDLEGRIEEEEERSNQLQQEKKRLQLHLQDLEEQLEEEEGARQKLQLERVQCDAKIKKLEEVLALTDDTNQKLSKEKKLLEERANDLSQALAEEEEKAKHLGKLKSKQESAIAELEEKLLKDHQQRQEVERAKRKIETELQDAREQLAEKKAQIEELHVVLAKREEELAAAISRADEEGALRALAQKAAREAEAALGEASDDLDAERAARTKAEKLRRDLNEELEALKSELLDSLDTTAAQQELRSKREQEVAVLKRSLEEESVSHEATIAEQRHKHSQELQLINEQHEQLKKSKAECECGARRRRAAPQAAGGAAAGHQRQAAGGGAGQGGSVGEVRPAAERGGAGHAATGAGRAEGALLEEETKQKLALQTKLRNVEQQLEQARDSLEEEEEAKRNLEKQVVLMTQQVAEAKKKAEEEAEAVAALDEQRKKLAKDIESLHRHIDELRQANDKLDKSKKKIQAELEDTNIELETQRAKVMELEKKQKSFDKVVAEERAVAERNAAERDAAERDARDKESRVLSLTRELDEAAEKIEELERSKRVLQSELDELANTQGTADKNVHELEKAKRALESQLAELKAQNEEIEDDLQLTEDAKLRLEAKEEQGEEKRRGIVKQLRDLEAELEEERERRCSEASEETGRPAEGGAAGGRGGARRARGERQRGAGRRAPRQGAGGRGAAARRGAGGRRARAETRRVTLLVDEKKRLEARIAALEEDLDEEQSNNEILNDRLRKSQNQIEQLTIELSTEKSTTQKLETSKLVLERQNKELKGKLAELETAGRAKTKGVITSLELKVSNLEEQLEAESRERLAQQKASRKLDKKMKELALQLDEERRHADQYKEQIEKMNNRVKALKRQLDESEEEVQREKVGKRKAQRELEDLLETHESLARECTNMRNKLRRQGGPMGLSGASSCSSRVKRSSLAPGHASGDESLDDVNDTANSLE</sequence>
<keyword evidence="7" id="KW-0505">Motor protein</keyword>
<dbReference type="Pfam" id="PF00612">
    <property type="entry name" value="IQ"/>
    <property type="match status" value="1"/>
</dbReference>
<keyword evidence="14" id="KW-1185">Reference proteome</keyword>
<dbReference type="GO" id="GO:0007298">
    <property type="term" value="P:border follicle cell migration"/>
    <property type="evidence" value="ECO:0007669"/>
    <property type="project" value="UniProtKB-ARBA"/>
</dbReference>
<dbReference type="GO" id="GO:0048513">
    <property type="term" value="P:animal organ development"/>
    <property type="evidence" value="ECO:0007669"/>
    <property type="project" value="UniProtKB-ARBA"/>
</dbReference>
<dbReference type="FunFam" id="1.20.5.340:FF:000009">
    <property type="entry name" value="myosin-11 isoform X2"/>
    <property type="match status" value="1"/>
</dbReference>
<dbReference type="Gene3D" id="1.20.58.530">
    <property type="match status" value="1"/>
</dbReference>
<feature type="compositionally biased region" description="Low complexity" evidence="11">
    <location>
        <begin position="1173"/>
        <end position="1184"/>
    </location>
</feature>
<dbReference type="PANTHER" id="PTHR45615:SF40">
    <property type="entry name" value="MYOSIN HEAVY CHAIN, NON-MUSCLE"/>
    <property type="match status" value="1"/>
</dbReference>
<evidence type="ECO:0000256" key="10">
    <source>
        <dbReference type="SAM" id="Coils"/>
    </source>
</evidence>
<dbReference type="GO" id="GO:0042802">
    <property type="term" value="F:identical protein binding"/>
    <property type="evidence" value="ECO:0007669"/>
    <property type="project" value="UniProtKB-ARBA"/>
</dbReference>
<dbReference type="InterPro" id="IPR000048">
    <property type="entry name" value="IQ_motif_EF-hand-BS"/>
</dbReference>
<dbReference type="Gene3D" id="1.20.5.340">
    <property type="match status" value="3"/>
</dbReference>
<dbReference type="Gene3D" id="1.10.10.820">
    <property type="match status" value="1"/>
</dbReference>
<dbReference type="PROSITE" id="PS50096">
    <property type="entry name" value="IQ"/>
    <property type="match status" value="1"/>
</dbReference>
<name>A0A5E4Q3J1_9NEOP</name>
<protein>
    <recommendedName>
        <fullName evidence="12">Myosin motor domain-containing protein</fullName>
    </recommendedName>
</protein>
<evidence type="ECO:0000256" key="9">
    <source>
        <dbReference type="PROSITE-ProRule" id="PRU00782"/>
    </source>
</evidence>
<dbReference type="FunFam" id="1.20.5.4820:FF:000002">
    <property type="entry name" value="Myosin heavy chain 10"/>
    <property type="match status" value="1"/>
</dbReference>
<feature type="region of interest" description="Actin-binding" evidence="9">
    <location>
        <begin position="562"/>
        <end position="584"/>
    </location>
</feature>
<evidence type="ECO:0000256" key="6">
    <source>
        <dbReference type="ARBA" id="ARBA00023123"/>
    </source>
</evidence>
<dbReference type="InterPro" id="IPR001609">
    <property type="entry name" value="Myosin_head_motor_dom-like"/>
</dbReference>
<dbReference type="FunFam" id="1.10.10.820:FF:000001">
    <property type="entry name" value="Myosin heavy chain"/>
    <property type="match status" value="1"/>
</dbReference>
<evidence type="ECO:0000256" key="1">
    <source>
        <dbReference type="ARBA" id="ARBA00008314"/>
    </source>
</evidence>
<dbReference type="Gene3D" id="4.10.270.10">
    <property type="entry name" value="Myosin, subunit A"/>
    <property type="match status" value="1"/>
</dbReference>
<evidence type="ECO:0000256" key="11">
    <source>
        <dbReference type="SAM" id="MobiDB-lite"/>
    </source>
</evidence>
<feature type="region of interest" description="Disordered" evidence="11">
    <location>
        <begin position="1127"/>
        <end position="1186"/>
    </location>
</feature>
<dbReference type="GO" id="GO:0045214">
    <property type="term" value="P:sarcomere organization"/>
    <property type="evidence" value="ECO:0007669"/>
    <property type="project" value="UniProtKB-ARBA"/>
</dbReference>
<dbReference type="PRINTS" id="PR00193">
    <property type="entry name" value="MYOSINHEAVY"/>
</dbReference>
<dbReference type="SUPFAM" id="SSF90257">
    <property type="entry name" value="Myosin rod fragments"/>
    <property type="match status" value="2"/>
</dbReference>
<reference evidence="13 14" key="1">
    <citation type="submission" date="2017-07" db="EMBL/GenBank/DDBJ databases">
        <authorList>
            <person name="Talla V."/>
            <person name="Backstrom N."/>
        </authorList>
    </citation>
    <scope>NUCLEOTIDE SEQUENCE [LARGE SCALE GENOMIC DNA]</scope>
</reference>
<comment type="caution">
    <text evidence="9">Lacks conserved residue(s) required for the propagation of feature annotation.</text>
</comment>
<evidence type="ECO:0000256" key="7">
    <source>
        <dbReference type="ARBA" id="ARBA00023175"/>
    </source>
</evidence>
<dbReference type="InterPro" id="IPR036961">
    <property type="entry name" value="Kinesin_motor_dom_sf"/>
</dbReference>
<keyword evidence="5 10" id="KW-0175">Coiled coil</keyword>
<dbReference type="Gene3D" id="3.30.70.1590">
    <property type="match status" value="1"/>
</dbReference>
<dbReference type="SMART" id="SM00015">
    <property type="entry name" value="IQ"/>
    <property type="match status" value="1"/>
</dbReference>
<evidence type="ECO:0000256" key="8">
    <source>
        <dbReference type="ARBA" id="ARBA00023203"/>
    </source>
</evidence>
<dbReference type="FunFam" id="1.20.5.340:FF:000007">
    <property type="entry name" value="Myosin heavy chain, non-muscle"/>
    <property type="match status" value="1"/>
</dbReference>
<dbReference type="InterPro" id="IPR027417">
    <property type="entry name" value="P-loop_NTPase"/>
</dbReference>
<dbReference type="InterPro" id="IPR002928">
    <property type="entry name" value="Myosin_tail"/>
</dbReference>
<feature type="domain" description="Myosin motor" evidence="12">
    <location>
        <begin position="1"/>
        <end position="684"/>
    </location>
</feature>
<keyword evidence="2" id="KW-0547">Nucleotide-binding</keyword>
<dbReference type="Pfam" id="PF01576">
    <property type="entry name" value="Myosin_tail_1"/>
    <property type="match status" value="3"/>
</dbReference>
<dbReference type="Pfam" id="PF00063">
    <property type="entry name" value="Myosin_head"/>
    <property type="match status" value="1"/>
</dbReference>
<dbReference type="Proteomes" id="UP000324832">
    <property type="component" value="Unassembled WGS sequence"/>
</dbReference>
<dbReference type="GO" id="GO:0006936">
    <property type="term" value="P:muscle contraction"/>
    <property type="evidence" value="ECO:0007669"/>
    <property type="project" value="UniProtKB-ARBA"/>
</dbReference>
<dbReference type="GO" id="GO:0032982">
    <property type="term" value="C:myosin filament"/>
    <property type="evidence" value="ECO:0007669"/>
    <property type="project" value="TreeGrafter"/>
</dbReference>
<feature type="coiled-coil region" evidence="10">
    <location>
        <begin position="748"/>
        <end position="1119"/>
    </location>
</feature>
<evidence type="ECO:0000259" key="12">
    <source>
        <dbReference type="PROSITE" id="PS51456"/>
    </source>
</evidence>
<dbReference type="PANTHER" id="PTHR45615">
    <property type="entry name" value="MYOSIN HEAVY CHAIN, NON-MUSCLE"/>
    <property type="match status" value="1"/>
</dbReference>
<keyword evidence="3" id="KW-0067">ATP-binding</keyword>
<evidence type="ECO:0000313" key="14">
    <source>
        <dbReference type="Proteomes" id="UP000324832"/>
    </source>
</evidence>
<evidence type="ECO:0000256" key="5">
    <source>
        <dbReference type="ARBA" id="ARBA00023054"/>
    </source>
</evidence>
<dbReference type="GO" id="GO:0031033">
    <property type="term" value="P:myosin filament organization"/>
    <property type="evidence" value="ECO:0007669"/>
    <property type="project" value="UniProtKB-ARBA"/>
</dbReference>
<keyword evidence="8 9" id="KW-0009">Actin-binding</keyword>
<dbReference type="Gene3D" id="6.10.250.2420">
    <property type="match status" value="1"/>
</dbReference>
<dbReference type="GO" id="GO:0005516">
    <property type="term" value="F:calmodulin binding"/>
    <property type="evidence" value="ECO:0007669"/>
    <property type="project" value="UniProtKB-KW"/>
</dbReference>
<evidence type="ECO:0000256" key="4">
    <source>
        <dbReference type="ARBA" id="ARBA00022860"/>
    </source>
</evidence>
<dbReference type="GO" id="GO:0051015">
    <property type="term" value="F:actin filament binding"/>
    <property type="evidence" value="ECO:0007669"/>
    <property type="project" value="TreeGrafter"/>
</dbReference>
<dbReference type="FunFam" id="1.20.58.530:FF:000003">
    <property type="entry name" value="Myosin heavy chain 10"/>
    <property type="match status" value="1"/>
</dbReference>
<dbReference type="GO" id="GO:0045177">
    <property type="term" value="C:apical part of cell"/>
    <property type="evidence" value="ECO:0007669"/>
    <property type="project" value="UniProtKB-ARBA"/>
</dbReference>
<feature type="region of interest" description="Disordered" evidence="11">
    <location>
        <begin position="1723"/>
        <end position="1775"/>
    </location>
</feature>
<dbReference type="GO" id="GO:0007424">
    <property type="term" value="P:open tracheal system development"/>
    <property type="evidence" value="ECO:0007669"/>
    <property type="project" value="UniProtKB-ARBA"/>
</dbReference>
<feature type="compositionally biased region" description="Basic and acidic residues" evidence="11">
    <location>
        <begin position="1685"/>
        <end position="1698"/>
    </location>
</feature>
<dbReference type="SMART" id="SM00242">
    <property type="entry name" value="MYSc"/>
    <property type="match status" value="1"/>
</dbReference>
<keyword evidence="4" id="KW-0112">Calmodulin-binding</keyword>
<dbReference type="GO" id="GO:0005524">
    <property type="term" value="F:ATP binding"/>
    <property type="evidence" value="ECO:0007669"/>
    <property type="project" value="UniProtKB-KW"/>
</dbReference>
<feature type="compositionally biased region" description="Gly residues" evidence="11">
    <location>
        <begin position="1149"/>
        <end position="1159"/>
    </location>
</feature>
<evidence type="ECO:0000256" key="3">
    <source>
        <dbReference type="ARBA" id="ARBA00022840"/>
    </source>
</evidence>
<dbReference type="GO" id="GO:0000146">
    <property type="term" value="F:microfilament motor activity"/>
    <property type="evidence" value="ECO:0007669"/>
    <property type="project" value="TreeGrafter"/>
</dbReference>
<feature type="region of interest" description="Disordered" evidence="11">
    <location>
        <begin position="1452"/>
        <end position="1525"/>
    </location>
</feature>
<dbReference type="EMBL" id="FZQP02001437">
    <property type="protein sequence ID" value="VVC92827.1"/>
    <property type="molecule type" value="Genomic_DNA"/>
</dbReference>
<dbReference type="GO" id="GO:0016460">
    <property type="term" value="C:myosin II complex"/>
    <property type="evidence" value="ECO:0007669"/>
    <property type="project" value="TreeGrafter"/>
</dbReference>
<organism evidence="13 14">
    <name type="scientific">Leptidea sinapis</name>
    <dbReference type="NCBI Taxonomy" id="189913"/>
    <lineage>
        <taxon>Eukaryota</taxon>
        <taxon>Metazoa</taxon>
        <taxon>Ecdysozoa</taxon>
        <taxon>Arthropoda</taxon>
        <taxon>Hexapoda</taxon>
        <taxon>Insecta</taxon>
        <taxon>Pterygota</taxon>
        <taxon>Neoptera</taxon>
        <taxon>Endopterygota</taxon>
        <taxon>Lepidoptera</taxon>
        <taxon>Glossata</taxon>
        <taxon>Ditrysia</taxon>
        <taxon>Papilionoidea</taxon>
        <taxon>Pieridae</taxon>
        <taxon>Dismorphiinae</taxon>
        <taxon>Leptidea</taxon>
    </lineage>
</organism>
<feature type="compositionally biased region" description="Basic and acidic residues" evidence="11">
    <location>
        <begin position="1452"/>
        <end position="1469"/>
    </location>
</feature>
<feature type="region of interest" description="Disordered" evidence="11">
    <location>
        <begin position="1684"/>
        <end position="1706"/>
    </location>
</feature>
<proteinExistence type="inferred from homology"/>
<dbReference type="FunFam" id="1.20.120.720:FF:000001">
    <property type="entry name" value="Myosin heavy chain, muscle"/>
    <property type="match status" value="1"/>
</dbReference>
<dbReference type="GO" id="GO:0030017">
    <property type="term" value="C:sarcomere"/>
    <property type="evidence" value="ECO:0007669"/>
    <property type="project" value="UniProtKB-ARBA"/>
</dbReference>
<feature type="region of interest" description="Disordered" evidence="11">
    <location>
        <begin position="1325"/>
        <end position="1348"/>
    </location>
</feature>
<dbReference type="Gene3D" id="1.20.120.720">
    <property type="entry name" value="Myosin VI head, motor domain, U50 subdomain"/>
    <property type="match status" value="1"/>
</dbReference>
<gene>
    <name evidence="13" type="ORF">LSINAPIS_LOCUS5181</name>
</gene>
<comment type="similarity">
    <text evidence="1 9">Belongs to the TRAFAC class myosin-kinesin ATPase superfamily. Myosin family.</text>
</comment>
<dbReference type="SUPFAM" id="SSF52540">
    <property type="entry name" value="P-loop containing nucleoside triphosphate hydrolases"/>
    <property type="match status" value="1"/>
</dbReference>
<accession>A0A5E4Q3J1</accession>
<keyword evidence="6 9" id="KW-0518">Myosin</keyword>
<dbReference type="PROSITE" id="PS51456">
    <property type="entry name" value="MYOSIN_MOTOR"/>
    <property type="match status" value="1"/>
</dbReference>